<organism evidence="2 3">
    <name type="scientific">Aldrovandia affinis</name>
    <dbReference type="NCBI Taxonomy" id="143900"/>
    <lineage>
        <taxon>Eukaryota</taxon>
        <taxon>Metazoa</taxon>
        <taxon>Chordata</taxon>
        <taxon>Craniata</taxon>
        <taxon>Vertebrata</taxon>
        <taxon>Euteleostomi</taxon>
        <taxon>Actinopterygii</taxon>
        <taxon>Neopterygii</taxon>
        <taxon>Teleostei</taxon>
        <taxon>Notacanthiformes</taxon>
        <taxon>Halosauridae</taxon>
        <taxon>Aldrovandia</taxon>
    </lineage>
</organism>
<name>A0AAD7RDH7_9TELE</name>
<feature type="compositionally biased region" description="Basic and acidic residues" evidence="1">
    <location>
        <begin position="219"/>
        <end position="233"/>
    </location>
</feature>
<keyword evidence="3" id="KW-1185">Reference proteome</keyword>
<proteinExistence type="predicted"/>
<feature type="region of interest" description="Disordered" evidence="1">
    <location>
        <begin position="1"/>
        <end position="187"/>
    </location>
</feature>
<comment type="caution">
    <text evidence="2">The sequence shown here is derived from an EMBL/GenBank/DDBJ whole genome shotgun (WGS) entry which is preliminary data.</text>
</comment>
<sequence length="326" mass="33104">MGQNQDKATGDGALGIERAGGDAAVQGLHSAPGDPGSRGAGGAEEGGSSSQEAGGVREDPGEAAAVDLEAGPGWEPTAPASEDEVSNHGGARRPEAGGAREGGGGEGGAAPLTQQQPELRQCLPQSAESKEPSLYLHSAESVTKDGTASRDIMSEAESEMEHPAGSVASCKQNQGGDHQSDTGGAIDATCPVTEKAIASDSAWGHTVDEEDGLLEEEEAQKAARSERAIHGGEDMVPATEWPPEMVTCVDGGVHSSAEGRGPDGSPSGMSEMTGGTLPDRLQGVAGVTGVRGTALARPGSGILHRKPWRSMFRQPLEGRGPRNSKH</sequence>
<dbReference type="AlphaFoldDB" id="A0AAD7RDH7"/>
<accession>A0AAD7RDH7</accession>
<protein>
    <submittedName>
        <fullName evidence="2">Uncharacterized protein</fullName>
    </submittedName>
</protein>
<evidence type="ECO:0000313" key="2">
    <source>
        <dbReference type="EMBL" id="KAJ8378271.1"/>
    </source>
</evidence>
<feature type="compositionally biased region" description="Gly residues" evidence="1">
    <location>
        <begin position="99"/>
        <end position="108"/>
    </location>
</feature>
<feature type="compositionally biased region" description="Polar residues" evidence="1">
    <location>
        <begin position="112"/>
        <end position="127"/>
    </location>
</feature>
<gene>
    <name evidence="2" type="ORF">AAFF_G00244750</name>
</gene>
<feature type="region of interest" description="Disordered" evidence="1">
    <location>
        <begin position="217"/>
        <end position="326"/>
    </location>
</feature>
<dbReference type="Proteomes" id="UP001221898">
    <property type="component" value="Unassembled WGS sequence"/>
</dbReference>
<feature type="compositionally biased region" description="Low complexity" evidence="1">
    <location>
        <begin position="283"/>
        <end position="294"/>
    </location>
</feature>
<evidence type="ECO:0000313" key="3">
    <source>
        <dbReference type="Proteomes" id="UP001221898"/>
    </source>
</evidence>
<dbReference type="EMBL" id="JAINUG010000326">
    <property type="protein sequence ID" value="KAJ8378271.1"/>
    <property type="molecule type" value="Genomic_DNA"/>
</dbReference>
<feature type="compositionally biased region" description="Gly residues" evidence="1">
    <location>
        <begin position="36"/>
        <end position="45"/>
    </location>
</feature>
<reference evidence="2" key="1">
    <citation type="journal article" date="2023" name="Science">
        <title>Genome structures resolve the early diversification of teleost fishes.</title>
        <authorList>
            <person name="Parey E."/>
            <person name="Louis A."/>
            <person name="Montfort J."/>
            <person name="Bouchez O."/>
            <person name="Roques C."/>
            <person name="Iampietro C."/>
            <person name="Lluch J."/>
            <person name="Castinel A."/>
            <person name="Donnadieu C."/>
            <person name="Desvignes T."/>
            <person name="Floi Bucao C."/>
            <person name="Jouanno E."/>
            <person name="Wen M."/>
            <person name="Mejri S."/>
            <person name="Dirks R."/>
            <person name="Jansen H."/>
            <person name="Henkel C."/>
            <person name="Chen W.J."/>
            <person name="Zahm M."/>
            <person name="Cabau C."/>
            <person name="Klopp C."/>
            <person name="Thompson A.W."/>
            <person name="Robinson-Rechavi M."/>
            <person name="Braasch I."/>
            <person name="Lecointre G."/>
            <person name="Bobe J."/>
            <person name="Postlethwait J.H."/>
            <person name="Berthelot C."/>
            <person name="Roest Crollius H."/>
            <person name="Guiguen Y."/>
        </authorList>
    </citation>
    <scope>NUCLEOTIDE SEQUENCE</scope>
    <source>
        <strain evidence="2">NC1722</strain>
    </source>
</reference>
<evidence type="ECO:0000256" key="1">
    <source>
        <dbReference type="SAM" id="MobiDB-lite"/>
    </source>
</evidence>